<evidence type="ECO:0000313" key="1">
    <source>
        <dbReference type="EMBL" id="KAK3060122.1"/>
    </source>
</evidence>
<evidence type="ECO:0000313" key="2">
    <source>
        <dbReference type="Proteomes" id="UP001186974"/>
    </source>
</evidence>
<gene>
    <name evidence="1" type="ORF">LTS18_009317</name>
</gene>
<organism evidence="1 2">
    <name type="scientific">Coniosporium uncinatum</name>
    <dbReference type="NCBI Taxonomy" id="93489"/>
    <lineage>
        <taxon>Eukaryota</taxon>
        <taxon>Fungi</taxon>
        <taxon>Dikarya</taxon>
        <taxon>Ascomycota</taxon>
        <taxon>Pezizomycotina</taxon>
        <taxon>Dothideomycetes</taxon>
        <taxon>Dothideomycetes incertae sedis</taxon>
        <taxon>Coniosporium</taxon>
    </lineage>
</organism>
<keyword evidence="2" id="KW-1185">Reference proteome</keyword>
<sequence length="173" mass="18766">MAASADKSKPYIPLAGGAEDGWSKEDEATATCFCGAVQLAFPTKAPGLVDTFLCNCTDCHKVTASMFASNFVVLDTSLRHLRGQSNLAVYSQSKTPITKGNTMANYFCKTCGSLMYRVGSGFPGKSILRIGTVDDFNLMETVLRPRVEQFVRDRVAWLPGAEGVMQVDGYHYG</sequence>
<reference evidence="1" key="1">
    <citation type="submission" date="2024-09" db="EMBL/GenBank/DDBJ databases">
        <title>Black Yeasts Isolated from many extreme environments.</title>
        <authorList>
            <person name="Coleine C."/>
            <person name="Stajich J.E."/>
            <person name="Selbmann L."/>
        </authorList>
    </citation>
    <scope>NUCLEOTIDE SEQUENCE</scope>
    <source>
        <strain evidence="1">CCFEE 5737</strain>
    </source>
</reference>
<dbReference type="Proteomes" id="UP001186974">
    <property type="component" value="Unassembled WGS sequence"/>
</dbReference>
<name>A0ACC3D108_9PEZI</name>
<protein>
    <submittedName>
        <fullName evidence="1">Uncharacterized protein</fullName>
    </submittedName>
</protein>
<accession>A0ACC3D108</accession>
<dbReference type="EMBL" id="JAWDJW010008839">
    <property type="protein sequence ID" value="KAK3060122.1"/>
    <property type="molecule type" value="Genomic_DNA"/>
</dbReference>
<comment type="caution">
    <text evidence="1">The sequence shown here is derived from an EMBL/GenBank/DDBJ whole genome shotgun (WGS) entry which is preliminary data.</text>
</comment>
<proteinExistence type="predicted"/>